<organism evidence="7 8">
    <name type="scientific">Liquorilactobacillus hordei DSM 19519</name>
    <dbReference type="NCBI Taxonomy" id="1423759"/>
    <lineage>
        <taxon>Bacteria</taxon>
        <taxon>Bacillati</taxon>
        <taxon>Bacillota</taxon>
        <taxon>Bacilli</taxon>
        <taxon>Lactobacillales</taxon>
        <taxon>Lactobacillaceae</taxon>
        <taxon>Liquorilactobacillus</taxon>
    </lineage>
</organism>
<keyword evidence="4" id="KW-0378">Hydrolase</keyword>
<dbReference type="Gene3D" id="3.20.20.300">
    <property type="entry name" value="Glycoside hydrolase, family 3, N-terminal domain"/>
    <property type="match status" value="1"/>
</dbReference>
<comment type="similarity">
    <text evidence="2">Belongs to the glycosyl hydrolase 3 family.</text>
</comment>
<evidence type="ECO:0000313" key="8">
    <source>
        <dbReference type="Proteomes" id="UP000051448"/>
    </source>
</evidence>
<proteinExistence type="inferred from homology"/>
<accession>A0A0R1MMN0</accession>
<gene>
    <name evidence="7" type="ORF">FC92_GL000448</name>
</gene>
<keyword evidence="8" id="KW-1185">Reference proteome</keyword>
<comment type="caution">
    <text evidence="7">The sequence shown here is derived from an EMBL/GenBank/DDBJ whole genome shotgun (WGS) entry which is preliminary data.</text>
</comment>
<protein>
    <recommendedName>
        <fullName evidence="3">beta-N-acetylhexosaminidase</fullName>
        <ecNumber evidence="3">3.2.1.52</ecNumber>
    </recommendedName>
</protein>
<sequence length="381" mass="42018">MRKIFLFLVSIFIFGGINFSTVVYAKNVHRINNQQLKEVISKMTLSQKIAQMYIITTKGTQSESAIAIKQYQPGGIILFGNDFKNQTKQNFIANMQNYKNQANLSLIIGTDQEGGTVSRLSSNPSLTNNKTFASPQQLYQAGGRKGVVKAAGDTAKILNSLQINLNFAPVADVSTDPNSFIYERSLGLDYKQTAHIIKEEVAQIQKNKVAASLKHFPGYGTAGDTHTGFATTTRTLTNFENSDFLPFKAGIKAGAQTVLVSHIFVTSIDSEYPASLSPKIHQLLRKKLKFKKVIITDDLSMGAITKFAADKHISPDLLAVEAGNDMLLSNNIVDGTSSIVQAVKNKQIKESQINKSVYRILKLKRDLGILNQKSIKNQQRN</sequence>
<evidence type="ECO:0000256" key="3">
    <source>
        <dbReference type="ARBA" id="ARBA00012663"/>
    </source>
</evidence>
<reference evidence="7 8" key="1">
    <citation type="journal article" date="2015" name="Genome Announc.">
        <title>Expanding the biotechnology potential of lactobacilli through comparative genomics of 213 strains and associated genera.</title>
        <authorList>
            <person name="Sun Z."/>
            <person name="Harris H.M."/>
            <person name="McCann A."/>
            <person name="Guo C."/>
            <person name="Argimon S."/>
            <person name="Zhang W."/>
            <person name="Yang X."/>
            <person name="Jeffery I.B."/>
            <person name="Cooney J.C."/>
            <person name="Kagawa T.F."/>
            <person name="Liu W."/>
            <person name="Song Y."/>
            <person name="Salvetti E."/>
            <person name="Wrobel A."/>
            <person name="Rasinkangas P."/>
            <person name="Parkhill J."/>
            <person name="Rea M.C."/>
            <person name="O'Sullivan O."/>
            <person name="Ritari J."/>
            <person name="Douillard F.P."/>
            <person name="Paul Ross R."/>
            <person name="Yang R."/>
            <person name="Briner A.E."/>
            <person name="Felis G.E."/>
            <person name="de Vos W.M."/>
            <person name="Barrangou R."/>
            <person name="Klaenhammer T.R."/>
            <person name="Caufield P.W."/>
            <person name="Cui Y."/>
            <person name="Zhang H."/>
            <person name="O'Toole P.W."/>
        </authorList>
    </citation>
    <scope>NUCLEOTIDE SEQUENCE [LARGE SCALE GENOMIC DNA]</scope>
    <source>
        <strain evidence="7 8">DSM 19519</strain>
    </source>
</reference>
<dbReference type="Proteomes" id="UP000051448">
    <property type="component" value="Unassembled WGS sequence"/>
</dbReference>
<evidence type="ECO:0000259" key="6">
    <source>
        <dbReference type="Pfam" id="PF00933"/>
    </source>
</evidence>
<dbReference type="GO" id="GO:0009254">
    <property type="term" value="P:peptidoglycan turnover"/>
    <property type="evidence" value="ECO:0007669"/>
    <property type="project" value="TreeGrafter"/>
</dbReference>
<dbReference type="EMBL" id="AZDX01000016">
    <property type="protein sequence ID" value="KRL06661.1"/>
    <property type="molecule type" value="Genomic_DNA"/>
</dbReference>
<comment type="catalytic activity">
    <reaction evidence="1">
        <text>Hydrolysis of terminal non-reducing N-acetyl-D-hexosamine residues in N-acetyl-beta-D-hexosaminides.</text>
        <dbReference type="EC" id="3.2.1.52"/>
    </reaction>
</comment>
<dbReference type="InterPro" id="IPR050226">
    <property type="entry name" value="NagZ_Beta-hexosaminidase"/>
</dbReference>
<dbReference type="RefSeq" id="WP_057869576.1">
    <property type="nucleotide sequence ID" value="NZ_AZDX01000016.1"/>
</dbReference>
<dbReference type="Pfam" id="PF00933">
    <property type="entry name" value="Glyco_hydro_3"/>
    <property type="match status" value="1"/>
</dbReference>
<evidence type="ECO:0000256" key="1">
    <source>
        <dbReference type="ARBA" id="ARBA00001231"/>
    </source>
</evidence>
<evidence type="ECO:0000256" key="2">
    <source>
        <dbReference type="ARBA" id="ARBA00005336"/>
    </source>
</evidence>
<name>A0A0R1MMN0_9LACO</name>
<dbReference type="InterPro" id="IPR036962">
    <property type="entry name" value="Glyco_hydro_3_N_sf"/>
</dbReference>
<dbReference type="GeneID" id="98311056"/>
<evidence type="ECO:0000256" key="5">
    <source>
        <dbReference type="ARBA" id="ARBA00023295"/>
    </source>
</evidence>
<dbReference type="PANTHER" id="PTHR30480">
    <property type="entry name" value="BETA-HEXOSAMINIDASE-RELATED"/>
    <property type="match status" value="1"/>
</dbReference>
<dbReference type="OrthoDB" id="9805821at2"/>
<evidence type="ECO:0000313" key="7">
    <source>
        <dbReference type="EMBL" id="KRL06661.1"/>
    </source>
</evidence>
<dbReference type="STRING" id="1423759.FC92_GL000448"/>
<evidence type="ECO:0000256" key="4">
    <source>
        <dbReference type="ARBA" id="ARBA00022801"/>
    </source>
</evidence>
<dbReference type="SUPFAM" id="SSF51445">
    <property type="entry name" value="(Trans)glycosidases"/>
    <property type="match status" value="1"/>
</dbReference>
<dbReference type="PATRIC" id="fig|1423759.3.peg.483"/>
<keyword evidence="5" id="KW-0326">Glycosidase</keyword>
<dbReference type="AlphaFoldDB" id="A0A0R1MMN0"/>
<feature type="domain" description="Glycoside hydrolase family 3 N-terminal" evidence="6">
    <location>
        <begin position="44"/>
        <end position="363"/>
    </location>
</feature>
<dbReference type="PANTHER" id="PTHR30480:SF13">
    <property type="entry name" value="BETA-HEXOSAMINIDASE"/>
    <property type="match status" value="1"/>
</dbReference>
<dbReference type="GO" id="GO:0004563">
    <property type="term" value="F:beta-N-acetylhexosaminidase activity"/>
    <property type="evidence" value="ECO:0007669"/>
    <property type="project" value="UniProtKB-EC"/>
</dbReference>
<dbReference type="InterPro" id="IPR001764">
    <property type="entry name" value="Glyco_hydro_3_N"/>
</dbReference>
<dbReference type="InterPro" id="IPR017853">
    <property type="entry name" value="GH"/>
</dbReference>
<dbReference type="GO" id="GO:0005975">
    <property type="term" value="P:carbohydrate metabolic process"/>
    <property type="evidence" value="ECO:0007669"/>
    <property type="project" value="InterPro"/>
</dbReference>
<dbReference type="EC" id="3.2.1.52" evidence="3"/>